<evidence type="ECO:0000256" key="4">
    <source>
        <dbReference type="ARBA" id="ARBA00023014"/>
    </source>
</evidence>
<gene>
    <name evidence="6" type="ORF">H4O21_18335</name>
</gene>
<dbReference type="Proteomes" id="UP000565262">
    <property type="component" value="Unassembled WGS sequence"/>
</dbReference>
<dbReference type="PROSITE" id="PS00198">
    <property type="entry name" value="4FE4S_FER_1"/>
    <property type="match status" value="2"/>
</dbReference>
<dbReference type="PANTHER" id="PTHR43687:SF4">
    <property type="entry name" value="BLR5484 PROTEIN"/>
    <property type="match status" value="1"/>
</dbReference>
<name>A0A839IW12_9GAMM</name>
<dbReference type="Gene3D" id="3.30.70.20">
    <property type="match status" value="2"/>
</dbReference>
<sequence>MTAQFSEQQLKNQYARRAALTTWSRPENLAAPGISYQSGGHLLIIGADDLARLAASQLLNLLQNQDASGVASLSLLITDPVQDINNPALEQALTATTDLPVAYGSINHIKGYLGQFEVLIKAQTLTDSDADQNQPSDSDELDNIDLTNVDLAGALIHRSHFDLVLDLGREAALPQELSPPGYFHVAPDQDSLRDVLADLPNYNGEFEKPLYFRINSDICAHASRGQTGCTRCLDVCPADAISSINQQVEIDSYLCHGAGSCSTACPTGAISYALPKSSMMADYLSRLLQSYREAGGSDPVMVLHGADTQVSLNDDQQNGSGMDAGLASQLIPVELEEVASIGMELWLHMLAQGARQIVLLTDDNTPDSLIQLLVRESQLGNQLLQALGFSDNTISLIKGAQQLTESVFTADAGVQVPADIHTPFSHSFDEPGKRDRLFAAINHLHQFAPEKPDYLPLPAGAPFGQVAIDSQNCTMCLSCAAVCPTGSISSDQDSPVLNFLEADCVQCGLCESACPEKVITREQRFVFTPALRDEKRVLNKDEPFHCIDCGKPFAPTSTVNMMKEKLKNHAMFAGDAIKRLERCEDCRVKDIYRGLAADPQAQLNL</sequence>
<dbReference type="EMBL" id="JACJFM010000030">
    <property type="protein sequence ID" value="MBB1488567.1"/>
    <property type="molecule type" value="Genomic_DNA"/>
</dbReference>
<dbReference type="GO" id="GO:0046872">
    <property type="term" value="F:metal ion binding"/>
    <property type="evidence" value="ECO:0007669"/>
    <property type="project" value="UniProtKB-KW"/>
</dbReference>
<keyword evidence="2" id="KW-0479">Metal-binding</keyword>
<dbReference type="InterPro" id="IPR017896">
    <property type="entry name" value="4Fe4S_Fe-S-bd"/>
</dbReference>
<dbReference type="Pfam" id="PF25160">
    <property type="entry name" value="LdpA_Fe-S-bd"/>
    <property type="match status" value="1"/>
</dbReference>
<dbReference type="GO" id="GO:0051539">
    <property type="term" value="F:4 iron, 4 sulfur cluster binding"/>
    <property type="evidence" value="ECO:0007669"/>
    <property type="project" value="UniProtKB-KW"/>
</dbReference>
<feature type="domain" description="4Fe-4S ferredoxin-type" evidence="5">
    <location>
        <begin position="495"/>
        <end position="524"/>
    </location>
</feature>
<evidence type="ECO:0000256" key="2">
    <source>
        <dbReference type="ARBA" id="ARBA00022723"/>
    </source>
</evidence>
<keyword evidence="3" id="KW-0408">Iron</keyword>
<feature type="domain" description="4Fe-4S ferredoxin-type" evidence="5">
    <location>
        <begin position="464"/>
        <end position="493"/>
    </location>
</feature>
<dbReference type="PANTHER" id="PTHR43687">
    <property type="entry name" value="ADENYLYLSULFATE REDUCTASE, BETA SUBUNIT"/>
    <property type="match status" value="1"/>
</dbReference>
<keyword evidence="4" id="KW-0411">Iron-sulfur</keyword>
<evidence type="ECO:0000313" key="6">
    <source>
        <dbReference type="EMBL" id="MBB1488567.1"/>
    </source>
</evidence>
<dbReference type="RefSeq" id="WP_182810337.1">
    <property type="nucleotide sequence ID" value="NZ_JACJFM010000030.1"/>
</dbReference>
<proteinExistence type="predicted"/>
<accession>A0A839IW12</accession>
<comment type="caution">
    <text evidence="6">The sequence shown here is derived from an EMBL/GenBank/DDBJ whole genome shotgun (WGS) entry which is preliminary data.</text>
</comment>
<evidence type="ECO:0000259" key="5">
    <source>
        <dbReference type="PROSITE" id="PS51379"/>
    </source>
</evidence>
<evidence type="ECO:0000313" key="7">
    <source>
        <dbReference type="Proteomes" id="UP000565262"/>
    </source>
</evidence>
<dbReference type="Pfam" id="PF13187">
    <property type="entry name" value="Fer4_9"/>
    <property type="match status" value="1"/>
</dbReference>
<evidence type="ECO:0000256" key="3">
    <source>
        <dbReference type="ARBA" id="ARBA00023004"/>
    </source>
</evidence>
<dbReference type="PROSITE" id="PS51379">
    <property type="entry name" value="4FE4S_FER_2"/>
    <property type="match status" value="3"/>
</dbReference>
<dbReference type="SUPFAM" id="SSF54862">
    <property type="entry name" value="4Fe-4S ferredoxins"/>
    <property type="match status" value="1"/>
</dbReference>
<dbReference type="AlphaFoldDB" id="A0A839IW12"/>
<feature type="domain" description="4Fe-4S ferredoxin-type" evidence="5">
    <location>
        <begin position="246"/>
        <end position="275"/>
    </location>
</feature>
<dbReference type="InterPro" id="IPR017900">
    <property type="entry name" value="4Fe4S_Fe_S_CS"/>
</dbReference>
<organism evidence="6 7">
    <name type="scientific">Oceanospirillum sediminis</name>
    <dbReference type="NCBI Taxonomy" id="2760088"/>
    <lineage>
        <taxon>Bacteria</taxon>
        <taxon>Pseudomonadati</taxon>
        <taxon>Pseudomonadota</taxon>
        <taxon>Gammaproteobacteria</taxon>
        <taxon>Oceanospirillales</taxon>
        <taxon>Oceanospirillaceae</taxon>
        <taxon>Oceanospirillum</taxon>
    </lineage>
</organism>
<protein>
    <submittedName>
        <fullName evidence="6">4Fe-4S binding protein</fullName>
    </submittedName>
</protein>
<keyword evidence="1" id="KW-0004">4Fe-4S</keyword>
<evidence type="ECO:0000256" key="1">
    <source>
        <dbReference type="ARBA" id="ARBA00022485"/>
    </source>
</evidence>
<dbReference type="InterPro" id="IPR050572">
    <property type="entry name" value="Fe-S_Ferredoxin"/>
</dbReference>
<dbReference type="InterPro" id="IPR057431">
    <property type="entry name" value="LdpA_Fe-S-bd"/>
</dbReference>
<reference evidence="6 7" key="1">
    <citation type="submission" date="2020-08" db="EMBL/GenBank/DDBJ databases">
        <title>Oceanospirillum sp. nov. isolated from marine sediment.</title>
        <authorList>
            <person name="Ji X."/>
        </authorList>
    </citation>
    <scope>NUCLEOTIDE SEQUENCE [LARGE SCALE GENOMIC DNA]</scope>
    <source>
        <strain evidence="6 7">D5</strain>
    </source>
</reference>
<keyword evidence="7" id="KW-1185">Reference proteome</keyword>